<reference evidence="3" key="1">
    <citation type="submission" date="2016-10" db="EMBL/GenBank/DDBJ databases">
        <title>Pseudomonas frederiksbergensis ERGS4:02 complete genome.</title>
        <authorList>
            <person name="Kumar R."/>
            <person name="Acharya V."/>
            <person name="Singh D."/>
        </authorList>
    </citation>
    <scope>NUCLEOTIDE SEQUENCE [LARGE SCALE GENOMIC DNA]</scope>
    <source>
        <strain evidence="3">ERGS4:02</strain>
        <plasmid evidence="3">Plasmid unnamed1</plasmid>
    </source>
</reference>
<accession>A0A1J0ETD1</accession>
<protein>
    <recommendedName>
        <fullName evidence="4">Cobalamine biosynthesis protein</fullName>
    </recommendedName>
</protein>
<evidence type="ECO:0000313" key="3">
    <source>
        <dbReference type="Proteomes" id="UP000182567"/>
    </source>
</evidence>
<organism evidence="2 3">
    <name type="scientific">Pseudomonas frederiksbergensis</name>
    <dbReference type="NCBI Taxonomy" id="104087"/>
    <lineage>
        <taxon>Bacteria</taxon>
        <taxon>Pseudomonadati</taxon>
        <taxon>Pseudomonadota</taxon>
        <taxon>Gammaproteobacteria</taxon>
        <taxon>Pseudomonadales</taxon>
        <taxon>Pseudomonadaceae</taxon>
        <taxon>Pseudomonas</taxon>
    </lineage>
</organism>
<geneLocation type="plasmid" evidence="2">
    <name>unnamed1</name>
</geneLocation>
<dbReference type="AlphaFoldDB" id="A0A1J0ETD1"/>
<evidence type="ECO:0000256" key="1">
    <source>
        <dbReference type="SAM" id="MobiDB-lite"/>
    </source>
</evidence>
<proteinExistence type="predicted"/>
<name>A0A1J0ETD1_9PSED</name>
<evidence type="ECO:0000313" key="2">
    <source>
        <dbReference type="EMBL" id="APC19421.1"/>
    </source>
</evidence>
<dbReference type="InterPro" id="IPR021496">
    <property type="entry name" value="DUF3150"/>
</dbReference>
<keyword evidence="2" id="KW-0614">Plasmid</keyword>
<evidence type="ECO:0008006" key="4">
    <source>
        <dbReference type="Google" id="ProtNLM"/>
    </source>
</evidence>
<dbReference type="RefSeq" id="WP_071555927.1">
    <property type="nucleotide sequence ID" value="NZ_CP017887.1"/>
</dbReference>
<feature type="region of interest" description="Disordered" evidence="1">
    <location>
        <begin position="372"/>
        <end position="394"/>
    </location>
</feature>
<feature type="region of interest" description="Disordered" evidence="1">
    <location>
        <begin position="308"/>
        <end position="331"/>
    </location>
</feature>
<dbReference type="Pfam" id="PF11348">
    <property type="entry name" value="DUF3150"/>
    <property type="match status" value="1"/>
</dbReference>
<dbReference type="Proteomes" id="UP000182567">
    <property type="component" value="Plasmid unnamed1"/>
</dbReference>
<sequence length="394" mass="43267">MKIQDVKVLQEVLLFGLDISIWSGRKKLKPEDLGVVDLPPEQLVSLGSKRICDPETTKVFDRLKRRAIRACEEVGVRFLGGYAVPVSRAVELADKLDAIEREFVDARNVFCKDYDKNIQEWLDQDWIVANPNFRAALEVAITPVRVVESRLGCHYTACRLAPAGGDQPILNRGLEKEVSGLAGQLFREIAQAAREALESSFLGKQSIGQRAVNALKKMQSKLASLSFLNPQVATVAQTFDDVLMRLPDKGDVEGQDFQLVLSLMMNLSDETKILELARGFHAASLGVQMADDEPEIETEPPVQMEAVVDSSAPNKPTSETHDAAPEIPVNAEPLPIKYPDLAEEWAHLSQPSPTPAETTAAEVTVRQETIAPTTTDPVVPPAAQPAQSQSVVWF</sequence>
<gene>
    <name evidence="2" type="ORF">BLL42_27165</name>
</gene>
<dbReference type="OrthoDB" id="8900573at2"/>
<feature type="compositionally biased region" description="Low complexity" evidence="1">
    <location>
        <begin position="384"/>
        <end position="394"/>
    </location>
</feature>
<dbReference type="GeneID" id="46911972"/>
<dbReference type="EMBL" id="CP017887">
    <property type="protein sequence ID" value="APC19421.1"/>
    <property type="molecule type" value="Genomic_DNA"/>
</dbReference>